<feature type="compositionally biased region" description="Basic and acidic residues" evidence="6">
    <location>
        <begin position="601"/>
        <end position="623"/>
    </location>
</feature>
<dbReference type="SUPFAM" id="SSF103473">
    <property type="entry name" value="MFS general substrate transporter"/>
    <property type="match status" value="1"/>
</dbReference>
<dbReference type="InterPro" id="IPR036259">
    <property type="entry name" value="MFS_trans_sf"/>
</dbReference>
<feature type="compositionally biased region" description="Basic and acidic residues" evidence="6">
    <location>
        <begin position="550"/>
        <end position="559"/>
    </location>
</feature>
<evidence type="ECO:0000313" key="10">
    <source>
        <dbReference type="Proteomes" id="UP000031575"/>
    </source>
</evidence>
<evidence type="ECO:0000256" key="4">
    <source>
        <dbReference type="ARBA" id="ARBA00022989"/>
    </source>
</evidence>
<feature type="transmembrane region" description="Helical" evidence="7">
    <location>
        <begin position="138"/>
        <end position="156"/>
    </location>
</feature>
<feature type="compositionally biased region" description="Basic and acidic residues" evidence="6">
    <location>
        <begin position="818"/>
        <end position="827"/>
    </location>
</feature>
<feature type="region of interest" description="Disordered" evidence="6">
    <location>
        <begin position="818"/>
        <end position="842"/>
    </location>
</feature>
<feature type="region of interest" description="Disordered" evidence="6">
    <location>
        <begin position="658"/>
        <end position="681"/>
    </location>
</feature>
<feature type="transmembrane region" description="Helical" evidence="7">
    <location>
        <begin position="231"/>
        <end position="254"/>
    </location>
</feature>
<dbReference type="GO" id="GO:0022857">
    <property type="term" value="F:transmembrane transporter activity"/>
    <property type="evidence" value="ECO:0007669"/>
    <property type="project" value="InterPro"/>
</dbReference>
<feature type="transmembrane region" description="Helical" evidence="7">
    <location>
        <begin position="345"/>
        <end position="363"/>
    </location>
</feature>
<feature type="transmembrane region" description="Helical" evidence="7">
    <location>
        <begin position="71"/>
        <end position="89"/>
    </location>
</feature>
<feature type="compositionally biased region" description="Basic and acidic residues" evidence="6">
    <location>
        <begin position="742"/>
        <end position="764"/>
    </location>
</feature>
<feature type="region of interest" description="Disordered" evidence="6">
    <location>
        <begin position="731"/>
        <end position="770"/>
    </location>
</feature>
<dbReference type="AlphaFoldDB" id="A0A0C2IQ69"/>
<evidence type="ECO:0000313" key="9">
    <source>
        <dbReference type="EMBL" id="KIH89070.1"/>
    </source>
</evidence>
<evidence type="ECO:0000256" key="5">
    <source>
        <dbReference type="ARBA" id="ARBA00023136"/>
    </source>
</evidence>
<keyword evidence="5 7" id="KW-0472">Membrane</keyword>
<dbReference type="HOGENOM" id="CLU_311952_0_0_1"/>
<dbReference type="Proteomes" id="UP000031575">
    <property type="component" value="Unassembled WGS sequence"/>
</dbReference>
<dbReference type="Pfam" id="PF07690">
    <property type="entry name" value="MFS_1"/>
    <property type="match status" value="1"/>
</dbReference>
<feature type="transmembrane region" description="Helical" evidence="7">
    <location>
        <begin position="372"/>
        <end position="391"/>
    </location>
</feature>
<comment type="caution">
    <text evidence="9">The sequence shown here is derived from an EMBL/GenBank/DDBJ whole genome shotgun (WGS) entry which is preliminary data.</text>
</comment>
<feature type="transmembrane region" description="Helical" evidence="7">
    <location>
        <begin position="397"/>
        <end position="417"/>
    </location>
</feature>
<evidence type="ECO:0000256" key="7">
    <source>
        <dbReference type="SAM" id="Phobius"/>
    </source>
</evidence>
<dbReference type="OrthoDB" id="3639251at2759"/>
<dbReference type="FunFam" id="1.20.1250.20:FF:000511">
    <property type="entry name" value="MFS general substrate transporter"/>
    <property type="match status" value="1"/>
</dbReference>
<keyword evidence="3 7" id="KW-0812">Transmembrane</keyword>
<dbReference type="RefSeq" id="XP_040617080.1">
    <property type="nucleotide sequence ID" value="XM_040764725.1"/>
</dbReference>
<dbReference type="Gene3D" id="1.20.1250.20">
    <property type="entry name" value="MFS general substrate transporter like domains"/>
    <property type="match status" value="2"/>
</dbReference>
<feature type="transmembrane region" description="Helical" evidence="7">
    <location>
        <begin position="201"/>
        <end position="225"/>
    </location>
</feature>
<dbReference type="InterPro" id="IPR020846">
    <property type="entry name" value="MFS_dom"/>
</dbReference>
<feature type="transmembrane region" description="Helical" evidence="7">
    <location>
        <begin position="168"/>
        <end position="189"/>
    </location>
</feature>
<proteinExistence type="predicted"/>
<dbReference type="GO" id="GO:0016020">
    <property type="term" value="C:membrane"/>
    <property type="evidence" value="ECO:0007669"/>
    <property type="project" value="UniProtKB-SubCell"/>
</dbReference>
<protein>
    <recommendedName>
        <fullName evidence="8">Major facilitator superfamily (MFS) profile domain-containing protein</fullName>
    </recommendedName>
</protein>
<feature type="compositionally biased region" description="Basic and acidic residues" evidence="6">
    <location>
        <begin position="569"/>
        <end position="589"/>
    </location>
</feature>
<feature type="region of interest" description="Disordered" evidence="6">
    <location>
        <begin position="630"/>
        <end position="649"/>
    </location>
</feature>
<keyword evidence="2" id="KW-0813">Transport</keyword>
<dbReference type="VEuPathDB" id="FungiDB:SPBR_06469"/>
<feature type="transmembrane region" description="Helical" evidence="7">
    <location>
        <begin position="318"/>
        <end position="339"/>
    </location>
</feature>
<reference evidence="9 10" key="1">
    <citation type="journal article" date="2014" name="BMC Genomics">
        <title>Comparative genomics of the major fungal agents of human and animal Sporotrichosis: Sporothrix schenckii and Sporothrix brasiliensis.</title>
        <authorList>
            <person name="Teixeira M.M."/>
            <person name="de Almeida L.G."/>
            <person name="Kubitschek-Barreira P."/>
            <person name="Alves F.L."/>
            <person name="Kioshima E.S."/>
            <person name="Abadio A.K."/>
            <person name="Fernandes L."/>
            <person name="Derengowski L.S."/>
            <person name="Ferreira K.S."/>
            <person name="Souza R.C."/>
            <person name="Ruiz J.C."/>
            <person name="de Andrade N.C."/>
            <person name="Paes H.C."/>
            <person name="Nicola A.M."/>
            <person name="Albuquerque P."/>
            <person name="Gerber A.L."/>
            <person name="Martins V.P."/>
            <person name="Peconick L.D."/>
            <person name="Neto A.V."/>
            <person name="Chaucanez C.B."/>
            <person name="Silva P.A."/>
            <person name="Cunha O.L."/>
            <person name="de Oliveira F.F."/>
            <person name="dos Santos T.C."/>
            <person name="Barros A.L."/>
            <person name="Soares M.A."/>
            <person name="de Oliveira L.M."/>
            <person name="Marini M.M."/>
            <person name="Villalobos-Duno H."/>
            <person name="Cunha M.M."/>
            <person name="de Hoog S."/>
            <person name="da Silveira J.F."/>
            <person name="Henrissat B."/>
            <person name="Nino-Vega G.A."/>
            <person name="Cisalpino P.S."/>
            <person name="Mora-Montes H.M."/>
            <person name="Almeida S.R."/>
            <person name="Stajich J.E."/>
            <person name="Lopes-Bezerra L.M."/>
            <person name="Vasconcelos A.T."/>
            <person name="Felipe M.S."/>
        </authorList>
    </citation>
    <scope>NUCLEOTIDE SEQUENCE [LARGE SCALE GENOMIC DNA]</scope>
    <source>
        <strain evidence="9 10">5110</strain>
    </source>
</reference>
<accession>A0A0C2IQ69</accession>
<feature type="transmembrane region" description="Helical" evidence="7">
    <location>
        <begin position="109"/>
        <end position="131"/>
    </location>
</feature>
<dbReference type="PANTHER" id="PTHR43791:SF47">
    <property type="entry name" value="MAJOR FACILITATOR SUPERFAMILY (MFS) PROFILE DOMAIN-CONTAINING PROTEIN-RELATED"/>
    <property type="match status" value="1"/>
</dbReference>
<feature type="transmembrane region" description="Helical" evidence="7">
    <location>
        <begin position="461"/>
        <end position="482"/>
    </location>
</feature>
<comment type="subcellular location">
    <subcellularLocation>
        <location evidence="1">Membrane</location>
        <topology evidence="1">Multi-pass membrane protein</topology>
    </subcellularLocation>
</comment>
<dbReference type="GeneID" id="63679646"/>
<feature type="region of interest" description="Disordered" evidence="6">
    <location>
        <begin position="540"/>
        <end position="623"/>
    </location>
</feature>
<keyword evidence="4 7" id="KW-1133">Transmembrane helix</keyword>
<dbReference type="PANTHER" id="PTHR43791">
    <property type="entry name" value="PERMEASE-RELATED"/>
    <property type="match status" value="1"/>
</dbReference>
<dbReference type="FunFam" id="1.20.1250.20:FF:000409">
    <property type="entry name" value="MFS general substrate transporter"/>
    <property type="match status" value="1"/>
</dbReference>
<evidence type="ECO:0000256" key="2">
    <source>
        <dbReference type="ARBA" id="ARBA00022448"/>
    </source>
</evidence>
<feature type="transmembrane region" description="Helical" evidence="7">
    <location>
        <begin position="429"/>
        <end position="449"/>
    </location>
</feature>
<gene>
    <name evidence="9" type="ORF">SPBR_06469</name>
</gene>
<evidence type="ECO:0000256" key="6">
    <source>
        <dbReference type="SAM" id="MobiDB-lite"/>
    </source>
</evidence>
<keyword evidence="10" id="KW-1185">Reference proteome</keyword>
<dbReference type="PROSITE" id="PS50850">
    <property type="entry name" value="MFS"/>
    <property type="match status" value="1"/>
</dbReference>
<feature type="domain" description="Major facilitator superfamily (MFS) profile" evidence="8">
    <location>
        <begin position="71"/>
        <end position="485"/>
    </location>
</feature>
<sequence length="941" mass="102068">MAGSDSEKMPAGTDEAYRVQTELSTNAMDEKAISGGDGISKGDHDALNAAILNEYSPKEQQRIMRHVDRRLVVVIGFMYCVSLMDRTNLGAANIAGMETDLGLKIGTRYSIITLVFFIPYILLQPPSTVIVRRIGPRIHLSLITFLWGCVMIGMGFAKSWGVMAGLRVILGILEAGFFPSCVYLLSTWYTRYEVGKRNALFYLLGCVASAFAGALAAGIMQMAGISNLNGWQWIFIIQGLITVAIAIVGFWLLVDFPDSKRKTWSFLGERERSWVMARVHADRGDVTLPPFNLKEYLTCGLDWKLWAYGMMFFNTTTVTYALAYFLPIILVGSMGFSVVEAQCLVAPPYVFAGIVMIASSWIGDRYRIRGPLVAFNGLLCLIGLPIVGFHHSAGVRYFGVFLLTAGANANVPTVMSYQANNIRGQWKRAFASALFVGFGGVGGICGSLVFRSQDSPKYRPGIYACIAVSLLTLILVAIVSISSYRKNKRADRGEIELEAHELVLAHEIETQANNDYDEKRVASQVRGERNKVPRAVPAQEDLGSDGIAGRPDDKVHGDGDGLFGLAGDVARDHGQGQRLGGPERQRDVVADQQTNLLGTAVERHGHEADGADKRRNHKAEHDEQRLVRLLDQPHGSEQHEDDVEAEHHGEELRLKNVEAEAGDDDALEGAEAARGQRGAERNQRIAPALRVKQGLHSLGALERAVLDAGLVLAHTLNHQDLVLLGETLGAHGTVGHPPANKGAKDDRDDAVRKEDPLPRFERTGGDQAEAVGQKTAHDLLRAVHHVPVGDAGRLLLAAVPDAGQDDKGRLACRLKEAEHRADDHETGEVVAGGGSGEHNAPSDDAKAQVLGNGHARNDPVLWVFDDEDGDVDAGCQPAIVLADELRVGADAHDRGEGEGAFVDGLQEIGADHDDKHAAVYLAAQLAVLLRRDVHTHVGNVL</sequence>
<evidence type="ECO:0000256" key="1">
    <source>
        <dbReference type="ARBA" id="ARBA00004141"/>
    </source>
</evidence>
<dbReference type="EMBL" id="AWTV01000009">
    <property type="protein sequence ID" value="KIH89070.1"/>
    <property type="molecule type" value="Genomic_DNA"/>
</dbReference>
<evidence type="ECO:0000259" key="8">
    <source>
        <dbReference type="PROSITE" id="PS50850"/>
    </source>
</evidence>
<organism evidence="9 10">
    <name type="scientific">Sporothrix brasiliensis 5110</name>
    <dbReference type="NCBI Taxonomy" id="1398154"/>
    <lineage>
        <taxon>Eukaryota</taxon>
        <taxon>Fungi</taxon>
        <taxon>Dikarya</taxon>
        <taxon>Ascomycota</taxon>
        <taxon>Pezizomycotina</taxon>
        <taxon>Sordariomycetes</taxon>
        <taxon>Sordariomycetidae</taxon>
        <taxon>Ophiostomatales</taxon>
        <taxon>Ophiostomataceae</taxon>
        <taxon>Sporothrix</taxon>
    </lineage>
</organism>
<name>A0A0C2IQ69_9PEZI</name>
<dbReference type="InterPro" id="IPR011701">
    <property type="entry name" value="MFS"/>
</dbReference>
<evidence type="ECO:0000256" key="3">
    <source>
        <dbReference type="ARBA" id="ARBA00022692"/>
    </source>
</evidence>